<evidence type="ECO:0000259" key="7">
    <source>
        <dbReference type="SMART" id="SM00470"/>
    </source>
</evidence>
<dbReference type="EMBL" id="JAGKQQ010000001">
    <property type="protein sequence ID" value="MBP3956759.1"/>
    <property type="molecule type" value="Genomic_DNA"/>
</dbReference>
<dbReference type="NCBIfam" id="TIGR02937">
    <property type="entry name" value="sigma70-ECF"/>
    <property type="match status" value="1"/>
</dbReference>
<keyword evidence="9" id="KW-1185">Reference proteome</keyword>
<dbReference type="Gene3D" id="1.10.1740.10">
    <property type="match status" value="1"/>
</dbReference>
<dbReference type="InterPro" id="IPR003115">
    <property type="entry name" value="ParB_N"/>
</dbReference>
<reference evidence="8 9" key="1">
    <citation type="submission" date="2021-04" db="EMBL/GenBank/DDBJ databases">
        <authorList>
            <person name="Ivanova A."/>
        </authorList>
    </citation>
    <scope>NUCLEOTIDE SEQUENCE [LARGE SCALE GENOMIC DNA]</scope>
    <source>
        <strain evidence="8 9">G18</strain>
    </source>
</reference>
<evidence type="ECO:0000256" key="5">
    <source>
        <dbReference type="ARBA" id="ARBA00023163"/>
    </source>
</evidence>
<dbReference type="InterPro" id="IPR039425">
    <property type="entry name" value="RNA_pol_sigma-70-like"/>
</dbReference>
<evidence type="ECO:0000256" key="4">
    <source>
        <dbReference type="ARBA" id="ARBA00023125"/>
    </source>
</evidence>
<accession>A0ABS5BSQ6</accession>
<organism evidence="8 9">
    <name type="scientific">Gemmata palustris</name>
    <dbReference type="NCBI Taxonomy" id="2822762"/>
    <lineage>
        <taxon>Bacteria</taxon>
        <taxon>Pseudomonadati</taxon>
        <taxon>Planctomycetota</taxon>
        <taxon>Planctomycetia</taxon>
        <taxon>Gemmatales</taxon>
        <taxon>Gemmataceae</taxon>
        <taxon>Gemmata</taxon>
    </lineage>
</organism>
<name>A0ABS5BSQ6_9BACT</name>
<dbReference type="InterPro" id="IPR036388">
    <property type="entry name" value="WH-like_DNA-bd_sf"/>
</dbReference>
<gene>
    <name evidence="8" type="ORF">J8F10_15915</name>
</gene>
<dbReference type="PANTHER" id="PTHR43133">
    <property type="entry name" value="RNA POLYMERASE ECF-TYPE SIGMA FACTO"/>
    <property type="match status" value="1"/>
</dbReference>
<evidence type="ECO:0000256" key="1">
    <source>
        <dbReference type="ARBA" id="ARBA00010641"/>
    </source>
</evidence>
<feature type="region of interest" description="Disordered" evidence="6">
    <location>
        <begin position="102"/>
        <end position="131"/>
    </location>
</feature>
<sequence>MQARTYFACATDCTVLPLAASIQEVGLLHPIVLNTRLELIAGARRLTAAKKLGWTEIPCRIVDALDRAVAALQTERDENTCRKELDPDDLFEFGRRIEALEKPEAKKRQGTRTDKPSGKLPEGSTGQTRGKVAGALGIGGKTYEKVKKAAKEFGFRAENLRPGVVSRFDMTARQIAELIASHAAVLALFARQWCADPEDAVQDAFCKLVRQSVPPGDPVAWLFRVVRTTAIDRGRVDRRRVKREAITARPERWFAEHEIDGLDATAAVAALDALPDELREVIVARLWGGMTLEQVAAVAGCSLTTAHRRYGAGIVALRERLGVTCPK</sequence>
<evidence type="ECO:0000313" key="8">
    <source>
        <dbReference type="EMBL" id="MBP3956759.1"/>
    </source>
</evidence>
<dbReference type="InterPro" id="IPR013324">
    <property type="entry name" value="RNA_pol_sigma_r3/r4-like"/>
</dbReference>
<proteinExistence type="inferred from homology"/>
<dbReference type="InterPro" id="IPR013325">
    <property type="entry name" value="RNA_pol_sigma_r2"/>
</dbReference>
<feature type="domain" description="ParB-like N-terminal" evidence="7">
    <location>
        <begin position="7"/>
        <end position="78"/>
    </location>
</feature>
<protein>
    <submittedName>
        <fullName evidence="8">Sigma-70 family RNA polymerase sigma factor</fullName>
    </submittedName>
</protein>
<dbReference type="InterPro" id="IPR007627">
    <property type="entry name" value="RNA_pol_sigma70_r2"/>
</dbReference>
<dbReference type="InterPro" id="IPR007630">
    <property type="entry name" value="RNA_pol_sigma70_r4"/>
</dbReference>
<evidence type="ECO:0000313" key="9">
    <source>
        <dbReference type="Proteomes" id="UP000676565"/>
    </source>
</evidence>
<dbReference type="SMART" id="SM00470">
    <property type="entry name" value="ParB"/>
    <property type="match status" value="1"/>
</dbReference>
<dbReference type="Gene3D" id="3.90.1530.10">
    <property type="entry name" value="Conserved hypothetical protein from pyrococcus furiosus pfu- 392566-001, ParB domain"/>
    <property type="match status" value="1"/>
</dbReference>
<comment type="similarity">
    <text evidence="1">Belongs to the sigma-70 factor family. ECF subfamily.</text>
</comment>
<keyword evidence="2" id="KW-0805">Transcription regulation</keyword>
<dbReference type="Pfam" id="PF04545">
    <property type="entry name" value="Sigma70_r4"/>
    <property type="match status" value="1"/>
</dbReference>
<dbReference type="PANTHER" id="PTHR43133:SF8">
    <property type="entry name" value="RNA POLYMERASE SIGMA FACTOR HI_1459-RELATED"/>
    <property type="match status" value="1"/>
</dbReference>
<feature type="compositionally biased region" description="Basic and acidic residues" evidence="6">
    <location>
        <begin position="102"/>
        <end position="117"/>
    </location>
</feature>
<comment type="caution">
    <text evidence="8">The sequence shown here is derived from an EMBL/GenBank/DDBJ whole genome shotgun (WGS) entry which is preliminary data.</text>
</comment>
<dbReference type="InterPro" id="IPR014284">
    <property type="entry name" value="RNA_pol_sigma-70_dom"/>
</dbReference>
<dbReference type="SUPFAM" id="SSF88946">
    <property type="entry name" value="Sigma2 domain of RNA polymerase sigma factors"/>
    <property type="match status" value="1"/>
</dbReference>
<evidence type="ECO:0000256" key="2">
    <source>
        <dbReference type="ARBA" id="ARBA00023015"/>
    </source>
</evidence>
<evidence type="ECO:0000256" key="3">
    <source>
        <dbReference type="ARBA" id="ARBA00023082"/>
    </source>
</evidence>
<dbReference type="SUPFAM" id="SSF88659">
    <property type="entry name" value="Sigma3 and sigma4 domains of RNA polymerase sigma factors"/>
    <property type="match status" value="1"/>
</dbReference>
<dbReference type="InterPro" id="IPR036086">
    <property type="entry name" value="ParB/Sulfiredoxin_sf"/>
</dbReference>
<dbReference type="Proteomes" id="UP000676565">
    <property type="component" value="Unassembled WGS sequence"/>
</dbReference>
<evidence type="ECO:0000256" key="6">
    <source>
        <dbReference type="SAM" id="MobiDB-lite"/>
    </source>
</evidence>
<dbReference type="Gene3D" id="1.10.10.10">
    <property type="entry name" value="Winged helix-like DNA-binding domain superfamily/Winged helix DNA-binding domain"/>
    <property type="match status" value="1"/>
</dbReference>
<dbReference type="SUPFAM" id="SSF110849">
    <property type="entry name" value="ParB/Sulfiredoxin"/>
    <property type="match status" value="1"/>
</dbReference>
<dbReference type="Pfam" id="PF04542">
    <property type="entry name" value="Sigma70_r2"/>
    <property type="match status" value="1"/>
</dbReference>
<dbReference type="RefSeq" id="WP_210655180.1">
    <property type="nucleotide sequence ID" value="NZ_JAGKQQ010000001.1"/>
</dbReference>
<keyword evidence="5" id="KW-0804">Transcription</keyword>
<dbReference type="Pfam" id="PF02195">
    <property type="entry name" value="ParB_N"/>
    <property type="match status" value="1"/>
</dbReference>
<keyword evidence="4" id="KW-0238">DNA-binding</keyword>
<keyword evidence="3" id="KW-0731">Sigma factor</keyword>